<dbReference type="PROSITE" id="PS50157">
    <property type="entry name" value="ZINC_FINGER_C2H2_2"/>
    <property type="match status" value="1"/>
</dbReference>
<organism evidence="5 6">
    <name type="scientific">Fusarium oligoseptatum</name>
    <dbReference type="NCBI Taxonomy" id="2604345"/>
    <lineage>
        <taxon>Eukaryota</taxon>
        <taxon>Fungi</taxon>
        <taxon>Dikarya</taxon>
        <taxon>Ascomycota</taxon>
        <taxon>Pezizomycotina</taxon>
        <taxon>Sordariomycetes</taxon>
        <taxon>Hypocreomycetidae</taxon>
        <taxon>Hypocreales</taxon>
        <taxon>Nectriaceae</taxon>
        <taxon>Fusarium</taxon>
        <taxon>Fusarium solani species complex</taxon>
    </lineage>
</organism>
<feature type="compositionally biased region" description="Polar residues" evidence="2">
    <location>
        <begin position="127"/>
        <end position="155"/>
    </location>
</feature>
<evidence type="ECO:0000256" key="1">
    <source>
        <dbReference type="PROSITE-ProRule" id="PRU00042"/>
    </source>
</evidence>
<dbReference type="PROSITE" id="PS00028">
    <property type="entry name" value="ZINC_FINGER_C2H2_1"/>
    <property type="match status" value="1"/>
</dbReference>
<comment type="caution">
    <text evidence="5">The sequence shown here is derived from an EMBL/GenBank/DDBJ whole genome shotgun (WGS) entry which is preliminary data.</text>
</comment>
<dbReference type="Proteomes" id="UP000287144">
    <property type="component" value="Unassembled WGS sequence"/>
</dbReference>
<feature type="domain" description="C2H2-type" evidence="4">
    <location>
        <begin position="170"/>
        <end position="198"/>
    </location>
</feature>
<sequence>MPWTIWPALVVLWGVCWMFYPSPGRTAGATELETQSDLDYQPQSEDIGGEQLSSGLDTTQLISHSLEASLYCGEWWALDQPSTIYDPTTMPMNHDMAAYPLDSAGQPGPIRTGGPARSPTNPAHRGSTAQLTLSPNFQQQSQSQGSRAVAESTTDNIVMAASRPRATNRFKCPQCYKVLSRSDALERHQRSQHNRRVEEHLCPYKSCKHSRQGSGFARRDGLRRHLKACKSRPRRAATTALDVVDSQPESGNETREDSQGRSSSQDTRSTQGLNDASGQHPPGNSWVEELRKRREEAKEVYDRKKREFEEAQRVMESYETLIKNAEKERTT</sequence>
<keyword evidence="1" id="KW-0479">Metal-binding</keyword>
<accession>A0A428RRT0</accession>
<feature type="compositionally biased region" description="Polar residues" evidence="2">
    <location>
        <begin position="260"/>
        <end position="277"/>
    </location>
</feature>
<dbReference type="Gene3D" id="3.30.160.60">
    <property type="entry name" value="Classic Zinc Finger"/>
    <property type="match status" value="1"/>
</dbReference>
<evidence type="ECO:0000313" key="5">
    <source>
        <dbReference type="EMBL" id="RSL80233.1"/>
    </source>
</evidence>
<dbReference type="AlphaFoldDB" id="A0A428RRT0"/>
<feature type="signal peptide" evidence="3">
    <location>
        <begin position="1"/>
        <end position="18"/>
    </location>
</feature>
<dbReference type="GO" id="GO:0008270">
    <property type="term" value="F:zinc ion binding"/>
    <property type="evidence" value="ECO:0007669"/>
    <property type="project" value="UniProtKB-KW"/>
</dbReference>
<reference evidence="5 6" key="1">
    <citation type="submission" date="2017-06" db="EMBL/GenBank/DDBJ databases">
        <title>Comparative genomic analysis of Ambrosia Fusariam Clade fungi.</title>
        <authorList>
            <person name="Stajich J.E."/>
            <person name="Carrillo J."/>
            <person name="Kijimoto T."/>
            <person name="Eskalen A."/>
            <person name="O'Donnell K."/>
            <person name="Kasson M."/>
        </authorList>
    </citation>
    <scope>NUCLEOTIDE SEQUENCE [LARGE SCALE GENOMIC DNA]</scope>
    <source>
        <strain evidence="5 6">NRRL62579</strain>
    </source>
</reference>
<dbReference type="Pfam" id="PF26176">
    <property type="entry name" value="zf_C2H2_17_2"/>
    <property type="match status" value="1"/>
</dbReference>
<keyword evidence="1" id="KW-0862">Zinc</keyword>
<evidence type="ECO:0000256" key="2">
    <source>
        <dbReference type="SAM" id="MobiDB-lite"/>
    </source>
</evidence>
<dbReference type="InterPro" id="IPR013087">
    <property type="entry name" value="Znf_C2H2_type"/>
</dbReference>
<name>A0A428RRT0_9HYPO</name>
<feature type="region of interest" description="Disordered" evidence="2">
    <location>
        <begin position="228"/>
        <end position="304"/>
    </location>
</feature>
<feature type="chain" id="PRO_5019094858" description="C2H2-type domain-containing protein" evidence="3">
    <location>
        <begin position="19"/>
        <end position="331"/>
    </location>
</feature>
<keyword evidence="3" id="KW-0732">Signal</keyword>
<keyword evidence="1" id="KW-0863">Zinc-finger</keyword>
<gene>
    <name evidence="5" type="ORF">CEP52_017421</name>
</gene>
<evidence type="ECO:0000256" key="3">
    <source>
        <dbReference type="SAM" id="SignalP"/>
    </source>
</evidence>
<dbReference type="SMART" id="SM00355">
    <property type="entry name" value="ZnF_C2H2"/>
    <property type="match status" value="1"/>
</dbReference>
<keyword evidence="6" id="KW-1185">Reference proteome</keyword>
<evidence type="ECO:0000259" key="4">
    <source>
        <dbReference type="PROSITE" id="PS50157"/>
    </source>
</evidence>
<dbReference type="InterPro" id="IPR059095">
    <property type="entry name" value="Znf_C2H2_17_2nd"/>
</dbReference>
<feature type="compositionally biased region" description="Basic and acidic residues" evidence="2">
    <location>
        <begin position="288"/>
        <end position="304"/>
    </location>
</feature>
<feature type="region of interest" description="Disordered" evidence="2">
    <location>
        <begin position="96"/>
        <end position="155"/>
    </location>
</feature>
<dbReference type="STRING" id="1325735.A0A428RRT0"/>
<dbReference type="Pfam" id="PF00096">
    <property type="entry name" value="zf-C2H2"/>
    <property type="match status" value="1"/>
</dbReference>
<dbReference type="EMBL" id="NKCK01000546">
    <property type="protein sequence ID" value="RSL80233.1"/>
    <property type="molecule type" value="Genomic_DNA"/>
</dbReference>
<evidence type="ECO:0000313" key="6">
    <source>
        <dbReference type="Proteomes" id="UP000287144"/>
    </source>
</evidence>
<proteinExistence type="predicted"/>
<protein>
    <recommendedName>
        <fullName evidence="4">C2H2-type domain-containing protein</fullName>
    </recommendedName>
</protein>